<dbReference type="Pfam" id="PF05970">
    <property type="entry name" value="PIF1"/>
    <property type="match status" value="1"/>
</dbReference>
<evidence type="ECO:0000259" key="3">
    <source>
        <dbReference type="Pfam" id="PF14493"/>
    </source>
</evidence>
<evidence type="ECO:0000313" key="4">
    <source>
        <dbReference type="EMBL" id="SMO91894.1"/>
    </source>
</evidence>
<dbReference type="InterPro" id="IPR051055">
    <property type="entry name" value="PIF1_helicase"/>
</dbReference>
<dbReference type="PANTHER" id="PTHR47642">
    <property type="entry name" value="ATP-DEPENDENT DNA HELICASE"/>
    <property type="match status" value="1"/>
</dbReference>
<dbReference type="SUPFAM" id="SSF52540">
    <property type="entry name" value="P-loop containing nucleoside triphosphate hydrolases"/>
    <property type="match status" value="2"/>
</dbReference>
<dbReference type="CDD" id="cd18809">
    <property type="entry name" value="SF1_C_RecD"/>
    <property type="match status" value="1"/>
</dbReference>
<dbReference type="GO" id="GO:0006281">
    <property type="term" value="P:DNA repair"/>
    <property type="evidence" value="ECO:0007669"/>
    <property type="project" value="InterPro"/>
</dbReference>
<name>A0A521F727_9FLAO</name>
<dbReference type="Gene3D" id="3.40.50.300">
    <property type="entry name" value="P-loop containing nucleotide triphosphate hydrolases"/>
    <property type="match status" value="2"/>
</dbReference>
<gene>
    <name evidence="4" type="ORF">SAMN06265171_11240</name>
</gene>
<sequence>MKTFYSLDGLTELLEHTSRNVFLTGKAGTGKTTFLNEFVKKTRKKHIIVAPTSIAAINAGGVTIHSLFAIPSRTFVPTTEPVDPNLAMNINELFPHFKYRKDKLDLFREIELIIIDEVSMLRADLLDMMDHSLRRVRRNQLPFGGAQLLLIGDLYQLPPVVRYESERILSKFYQTPFFFSAKAFQGIPLITVELLKVYRQQSPEFLEILDAVRHADICNLDFEKLNSRYNPDFEPENETYIHLCSHNRISDHINQKKLNELPDDSHFYKAVVIGEFKETQYPNDETLELKVGTQIMFIRNDSSPEKKFYNGRLAKISYLDEDLIKAVFEETGKEITVTKEVWEQKRYTLDGEKNIKTEVLGSFEQYPIRLAWAVTIHKSQGLTFDRVIIDAGRSFASGQVYVALSRCRTLEGIVLKSKITPEAIFCDHRIEHFQQSTHANDILEQLIEQEKYDYTLHKLRMTVDAGWLKDTVMIWAAAALSVEIPDQAKLKRLLKDFESESEKLFAVSGKFGKIIHQKALSFAAGTCHWTEIEDKCKGAVNFFYKSIAEDFLLPLKDLYSETAGTKGLKAFNEETKIFLYDLADYIEKLKECYLLELPLFDRTLEVDTSIVIAKKPTHLITFELFDKGIPPSEIAEKRNLTLPTIYKHLAKMGLTEVEKTFKM</sequence>
<dbReference type="EMBL" id="FXTC01000012">
    <property type="protein sequence ID" value="SMO91894.1"/>
    <property type="molecule type" value="Genomic_DNA"/>
</dbReference>
<feature type="domain" description="DNA helicase Pif1-like DEAD-box helicase" evidence="1">
    <location>
        <begin position="14"/>
        <end position="202"/>
    </location>
</feature>
<accession>A0A521F727</accession>
<feature type="domain" description="UvrD-like helicase C-terminal" evidence="2">
    <location>
        <begin position="370"/>
        <end position="409"/>
    </location>
</feature>
<feature type="domain" description="Helicase Helix-turn-helix" evidence="3">
    <location>
        <begin position="617"/>
        <end position="652"/>
    </location>
</feature>
<dbReference type="Pfam" id="PF14493">
    <property type="entry name" value="HTH_40"/>
    <property type="match status" value="1"/>
</dbReference>
<dbReference type="InterPro" id="IPR029491">
    <property type="entry name" value="Helicase_HTH"/>
</dbReference>
<protein>
    <submittedName>
        <fullName evidence="4">Helix-turn-helix domain-containing protein</fullName>
    </submittedName>
</protein>
<dbReference type="GO" id="GO:0000723">
    <property type="term" value="P:telomere maintenance"/>
    <property type="evidence" value="ECO:0007669"/>
    <property type="project" value="InterPro"/>
</dbReference>
<dbReference type="AlphaFoldDB" id="A0A521F727"/>
<evidence type="ECO:0000259" key="1">
    <source>
        <dbReference type="Pfam" id="PF05970"/>
    </source>
</evidence>
<keyword evidence="5" id="KW-1185">Reference proteome</keyword>
<dbReference type="InterPro" id="IPR027785">
    <property type="entry name" value="UvrD-like_helicase_C"/>
</dbReference>
<dbReference type="RefSeq" id="WP_142719496.1">
    <property type="nucleotide sequence ID" value="NZ_FXTC01000012.1"/>
</dbReference>
<dbReference type="PANTHER" id="PTHR47642:SF6">
    <property type="entry name" value="ATP-DEPENDENT DNA HELICASE"/>
    <property type="match status" value="1"/>
</dbReference>
<evidence type="ECO:0000259" key="2">
    <source>
        <dbReference type="Pfam" id="PF13538"/>
    </source>
</evidence>
<dbReference type="GO" id="GO:0003678">
    <property type="term" value="F:DNA helicase activity"/>
    <property type="evidence" value="ECO:0007669"/>
    <property type="project" value="InterPro"/>
</dbReference>
<dbReference type="Pfam" id="PF13538">
    <property type="entry name" value="UvrD_C_2"/>
    <property type="match status" value="1"/>
</dbReference>
<dbReference type="InterPro" id="IPR027417">
    <property type="entry name" value="P-loop_NTPase"/>
</dbReference>
<reference evidence="4 5" key="1">
    <citation type="submission" date="2017-05" db="EMBL/GenBank/DDBJ databases">
        <authorList>
            <person name="Varghese N."/>
            <person name="Submissions S."/>
        </authorList>
    </citation>
    <scope>NUCLEOTIDE SEQUENCE [LARGE SCALE GENOMIC DNA]</scope>
    <source>
        <strain evidence="4 5">DSM 29371</strain>
    </source>
</reference>
<evidence type="ECO:0000313" key="5">
    <source>
        <dbReference type="Proteomes" id="UP000316916"/>
    </source>
</evidence>
<dbReference type="Proteomes" id="UP000316916">
    <property type="component" value="Unassembled WGS sequence"/>
</dbReference>
<dbReference type="FunFam" id="3.40.50.300:FF:001498">
    <property type="entry name" value="ATP-dependent DNA helicase"/>
    <property type="match status" value="1"/>
</dbReference>
<dbReference type="InterPro" id="IPR010285">
    <property type="entry name" value="DNA_helicase_pif1-like_DEAD"/>
</dbReference>
<proteinExistence type="predicted"/>
<organism evidence="4 5">
    <name type="scientific">Chryseobacterium rhizoplanae</name>
    <dbReference type="NCBI Taxonomy" id="1609531"/>
    <lineage>
        <taxon>Bacteria</taxon>
        <taxon>Pseudomonadati</taxon>
        <taxon>Bacteroidota</taxon>
        <taxon>Flavobacteriia</taxon>
        <taxon>Flavobacteriales</taxon>
        <taxon>Weeksellaceae</taxon>
        <taxon>Chryseobacterium group</taxon>
        <taxon>Chryseobacterium</taxon>
    </lineage>
</organism>